<gene>
    <name evidence="1" type="ORF">F7Q99_00825</name>
</gene>
<dbReference type="Proteomes" id="UP000450000">
    <property type="component" value="Unassembled WGS sequence"/>
</dbReference>
<comment type="caution">
    <text evidence="1">The sequence shown here is derived from an EMBL/GenBank/DDBJ whole genome shotgun (WGS) entry which is preliminary data.</text>
</comment>
<name>A0A6N7KKB1_9ACTN</name>
<dbReference type="EMBL" id="WBOF01000001">
    <property type="protein sequence ID" value="MQS10858.1"/>
    <property type="molecule type" value="Genomic_DNA"/>
</dbReference>
<organism evidence="1 2">
    <name type="scientific">Streptomyces kaniharaensis</name>
    <dbReference type="NCBI Taxonomy" id="212423"/>
    <lineage>
        <taxon>Bacteria</taxon>
        <taxon>Bacillati</taxon>
        <taxon>Actinomycetota</taxon>
        <taxon>Actinomycetes</taxon>
        <taxon>Kitasatosporales</taxon>
        <taxon>Streptomycetaceae</taxon>
        <taxon>Streptomyces</taxon>
    </lineage>
</organism>
<dbReference type="OrthoDB" id="3449793at2"/>
<reference evidence="1 2" key="1">
    <citation type="submission" date="2019-09" db="EMBL/GenBank/DDBJ databases">
        <title>Genome Sequences of Streptomyces kaniharaensis ATCC 21070.</title>
        <authorList>
            <person name="Zhu W."/>
            <person name="De Crecy-Lagard V."/>
            <person name="Richards N.G."/>
        </authorList>
    </citation>
    <scope>NUCLEOTIDE SEQUENCE [LARGE SCALE GENOMIC DNA]</scope>
    <source>
        <strain evidence="1 2">SF-557</strain>
    </source>
</reference>
<dbReference type="InterPro" id="IPR041289">
    <property type="entry name" value="Bact_RF_family3"/>
</dbReference>
<dbReference type="Pfam" id="PF18845">
    <property type="entry name" value="baeRF_family3"/>
    <property type="match status" value="1"/>
</dbReference>
<evidence type="ECO:0000313" key="1">
    <source>
        <dbReference type="EMBL" id="MQS10858.1"/>
    </source>
</evidence>
<keyword evidence="2" id="KW-1185">Reference proteome</keyword>
<dbReference type="RefSeq" id="WP_153459610.1">
    <property type="nucleotide sequence ID" value="NZ_WBOF01000001.1"/>
</dbReference>
<dbReference type="AlphaFoldDB" id="A0A6N7KKB1"/>
<sequence>MHAADLTPAVLAELRRPRRYPAVSVVLPTHRSEPDNTQDPVRLRNLVAEAKNRLQADDAVSRADRLDVAEQLDRALAEVDLVHAEDGLVIYAAPGEHQVWSLPRPVPARVVVAETFLTRNLVSAFTAGAPYWVLTVAADRVALFSGTGTRLVEHSGNGLPLDQVGPDWDVERQERIGNVPSTFTDEETRRFLRSADTALAAVLEADNRPLYVLGEAAAIALLDDVGTTAKRAAAQVPRGGLGHASAAAVAEAVRPTVAEQGRKAVTELHERLDQAQGIKGLAAGIDEVWQTVVEGRATLVVVEEDYWQLVRVADNHLVPAEADEPDVREDMVDEIVERALDTGARVQFVPEGELAVRGRIAAVLRY</sequence>
<accession>A0A6N7KKB1</accession>
<proteinExistence type="predicted"/>
<protein>
    <submittedName>
        <fullName evidence="1">Chemotaxis protein</fullName>
    </submittedName>
</protein>
<evidence type="ECO:0000313" key="2">
    <source>
        <dbReference type="Proteomes" id="UP000450000"/>
    </source>
</evidence>